<proteinExistence type="predicted"/>
<protein>
    <submittedName>
        <fullName evidence="1">Uncharacterized protein</fullName>
    </submittedName>
</protein>
<dbReference type="EMBL" id="CP111027">
    <property type="protein sequence ID" value="WAR30212.1"/>
    <property type="molecule type" value="Genomic_DNA"/>
</dbReference>
<dbReference type="Proteomes" id="UP001164746">
    <property type="component" value="Chromosome 16"/>
</dbReference>
<sequence length="50" mass="5956">MKKLFTKRSWVTSFYSKTGIQLNINDSDDDVEMTYSLRKRGAVPEQKWKK</sequence>
<gene>
    <name evidence="1" type="ORF">MAR_003780</name>
</gene>
<evidence type="ECO:0000313" key="1">
    <source>
        <dbReference type="EMBL" id="WAR30212.1"/>
    </source>
</evidence>
<name>A0ABY7G8H6_MYAAR</name>
<keyword evidence="2" id="KW-1185">Reference proteome</keyword>
<organism evidence="1 2">
    <name type="scientific">Mya arenaria</name>
    <name type="common">Soft-shell clam</name>
    <dbReference type="NCBI Taxonomy" id="6604"/>
    <lineage>
        <taxon>Eukaryota</taxon>
        <taxon>Metazoa</taxon>
        <taxon>Spiralia</taxon>
        <taxon>Lophotrochozoa</taxon>
        <taxon>Mollusca</taxon>
        <taxon>Bivalvia</taxon>
        <taxon>Autobranchia</taxon>
        <taxon>Heteroconchia</taxon>
        <taxon>Euheterodonta</taxon>
        <taxon>Imparidentia</taxon>
        <taxon>Neoheterodontei</taxon>
        <taxon>Myida</taxon>
        <taxon>Myoidea</taxon>
        <taxon>Myidae</taxon>
        <taxon>Mya</taxon>
    </lineage>
</organism>
<accession>A0ABY7G8H6</accession>
<reference evidence="1" key="1">
    <citation type="submission" date="2022-11" db="EMBL/GenBank/DDBJ databases">
        <title>Centuries of genome instability and evolution in soft-shell clam transmissible cancer (bioRxiv).</title>
        <authorList>
            <person name="Hart S.F.M."/>
            <person name="Yonemitsu M.A."/>
            <person name="Giersch R.M."/>
            <person name="Beal B.F."/>
            <person name="Arriagada G."/>
            <person name="Davis B.W."/>
            <person name="Ostrander E.A."/>
            <person name="Goff S.P."/>
            <person name="Metzger M.J."/>
        </authorList>
    </citation>
    <scope>NUCLEOTIDE SEQUENCE</scope>
    <source>
        <strain evidence="1">MELC-2E11</strain>
        <tissue evidence="1">Siphon/mantle</tissue>
    </source>
</reference>
<evidence type="ECO:0000313" key="2">
    <source>
        <dbReference type="Proteomes" id="UP001164746"/>
    </source>
</evidence>